<protein>
    <submittedName>
        <fullName evidence="1">Uncharacterized protein</fullName>
    </submittedName>
</protein>
<organism evidence="1 2">
    <name type="scientific">Trema orientale</name>
    <name type="common">Charcoal tree</name>
    <name type="synonym">Celtis orientalis</name>
    <dbReference type="NCBI Taxonomy" id="63057"/>
    <lineage>
        <taxon>Eukaryota</taxon>
        <taxon>Viridiplantae</taxon>
        <taxon>Streptophyta</taxon>
        <taxon>Embryophyta</taxon>
        <taxon>Tracheophyta</taxon>
        <taxon>Spermatophyta</taxon>
        <taxon>Magnoliopsida</taxon>
        <taxon>eudicotyledons</taxon>
        <taxon>Gunneridae</taxon>
        <taxon>Pentapetalae</taxon>
        <taxon>rosids</taxon>
        <taxon>fabids</taxon>
        <taxon>Rosales</taxon>
        <taxon>Cannabaceae</taxon>
        <taxon>Trema</taxon>
    </lineage>
</organism>
<dbReference type="Proteomes" id="UP000237000">
    <property type="component" value="Unassembled WGS sequence"/>
</dbReference>
<dbReference type="EMBL" id="JXTC01000250">
    <property type="protein sequence ID" value="PON76564.1"/>
    <property type="molecule type" value="Genomic_DNA"/>
</dbReference>
<name>A0A2P5DTD9_TREOI</name>
<evidence type="ECO:0000313" key="2">
    <source>
        <dbReference type="Proteomes" id="UP000237000"/>
    </source>
</evidence>
<evidence type="ECO:0000313" key="1">
    <source>
        <dbReference type="EMBL" id="PON76564.1"/>
    </source>
</evidence>
<reference evidence="2" key="1">
    <citation type="submission" date="2016-06" db="EMBL/GenBank/DDBJ databases">
        <title>Parallel loss of symbiosis genes in relatives of nitrogen-fixing non-legume Parasponia.</title>
        <authorList>
            <person name="Van Velzen R."/>
            <person name="Holmer R."/>
            <person name="Bu F."/>
            <person name="Rutten L."/>
            <person name="Van Zeijl A."/>
            <person name="Liu W."/>
            <person name="Santuari L."/>
            <person name="Cao Q."/>
            <person name="Sharma T."/>
            <person name="Shen D."/>
            <person name="Roswanjaya Y."/>
            <person name="Wardhani T."/>
            <person name="Kalhor M.S."/>
            <person name="Jansen J."/>
            <person name="Van den Hoogen J."/>
            <person name="Gungor B."/>
            <person name="Hartog M."/>
            <person name="Hontelez J."/>
            <person name="Verver J."/>
            <person name="Yang W.-C."/>
            <person name="Schijlen E."/>
            <person name="Repin R."/>
            <person name="Schilthuizen M."/>
            <person name="Schranz E."/>
            <person name="Heidstra R."/>
            <person name="Miyata K."/>
            <person name="Fedorova E."/>
            <person name="Kohlen W."/>
            <person name="Bisseling T."/>
            <person name="Smit S."/>
            <person name="Geurts R."/>
        </authorList>
    </citation>
    <scope>NUCLEOTIDE SEQUENCE [LARGE SCALE GENOMIC DNA]</scope>
    <source>
        <strain evidence="2">cv. RG33-2</strain>
    </source>
</reference>
<gene>
    <name evidence="1" type="ORF">TorRG33x02_242580</name>
</gene>
<comment type="caution">
    <text evidence="1">The sequence shown here is derived from an EMBL/GenBank/DDBJ whole genome shotgun (WGS) entry which is preliminary data.</text>
</comment>
<dbReference type="InParanoid" id="A0A2P5DTD9"/>
<proteinExistence type="predicted"/>
<keyword evidence="2" id="KW-1185">Reference proteome</keyword>
<dbReference type="AlphaFoldDB" id="A0A2P5DTD9"/>
<accession>A0A2P5DTD9</accession>
<sequence>MAVSKNISYTSLVDRLYEVIDAEKSCFDLELKVLYKMDGVMLPPIILTNDADVEFWLNKYSISIQHCTPLCVMMIERCRPNVVTKGYNQMQSCIPKTAKEENEDHHTKGQLYDSSLCHSTEPTNTQVPTICALANNYSDIYEQLNDWVEDAMRPGEAMAF</sequence>